<dbReference type="PROSITE" id="PS50931">
    <property type="entry name" value="HTH_LYSR"/>
    <property type="match status" value="1"/>
</dbReference>
<dbReference type="InterPro" id="IPR036390">
    <property type="entry name" value="WH_DNA-bd_sf"/>
</dbReference>
<dbReference type="GO" id="GO:0032993">
    <property type="term" value="C:protein-DNA complex"/>
    <property type="evidence" value="ECO:0007669"/>
    <property type="project" value="TreeGrafter"/>
</dbReference>
<accession>A0A1G6KY96</accession>
<protein>
    <submittedName>
        <fullName evidence="6">DNA-binding transcriptional regulator, LysR family</fullName>
    </submittedName>
</protein>
<dbReference type="Gene3D" id="1.10.10.10">
    <property type="entry name" value="Winged helix-like DNA-binding domain superfamily/Winged helix DNA-binding domain"/>
    <property type="match status" value="1"/>
</dbReference>
<evidence type="ECO:0000313" key="6">
    <source>
        <dbReference type="EMBL" id="SDC36082.1"/>
    </source>
</evidence>
<evidence type="ECO:0000313" key="7">
    <source>
        <dbReference type="Proteomes" id="UP000198781"/>
    </source>
</evidence>
<dbReference type="EMBL" id="FMZC01000002">
    <property type="protein sequence ID" value="SDC36082.1"/>
    <property type="molecule type" value="Genomic_DNA"/>
</dbReference>
<proteinExistence type="inferred from homology"/>
<evidence type="ECO:0000256" key="3">
    <source>
        <dbReference type="ARBA" id="ARBA00023125"/>
    </source>
</evidence>
<keyword evidence="7" id="KW-1185">Reference proteome</keyword>
<dbReference type="InterPro" id="IPR000847">
    <property type="entry name" value="LysR_HTH_N"/>
</dbReference>
<keyword evidence="4" id="KW-0804">Transcription</keyword>
<dbReference type="GO" id="GO:0003677">
    <property type="term" value="F:DNA binding"/>
    <property type="evidence" value="ECO:0007669"/>
    <property type="project" value="UniProtKB-KW"/>
</dbReference>
<dbReference type="SUPFAM" id="SSF53850">
    <property type="entry name" value="Periplasmic binding protein-like II"/>
    <property type="match status" value="1"/>
</dbReference>
<dbReference type="Proteomes" id="UP000198781">
    <property type="component" value="Unassembled WGS sequence"/>
</dbReference>
<name>A0A1G6KY96_9BURK</name>
<dbReference type="Pfam" id="PF03466">
    <property type="entry name" value="LysR_substrate"/>
    <property type="match status" value="1"/>
</dbReference>
<feature type="domain" description="HTH lysR-type" evidence="5">
    <location>
        <begin position="6"/>
        <end position="63"/>
    </location>
</feature>
<dbReference type="Pfam" id="PF00126">
    <property type="entry name" value="HTH_1"/>
    <property type="match status" value="1"/>
</dbReference>
<dbReference type="FunFam" id="1.10.10.10:FF:000001">
    <property type="entry name" value="LysR family transcriptional regulator"/>
    <property type="match status" value="1"/>
</dbReference>
<dbReference type="InterPro" id="IPR036388">
    <property type="entry name" value="WH-like_DNA-bd_sf"/>
</dbReference>
<dbReference type="Gene3D" id="3.40.190.10">
    <property type="entry name" value="Periplasmic binding protein-like II"/>
    <property type="match status" value="2"/>
</dbReference>
<evidence type="ECO:0000256" key="1">
    <source>
        <dbReference type="ARBA" id="ARBA00009437"/>
    </source>
</evidence>
<reference evidence="6 7" key="1">
    <citation type="submission" date="2016-10" db="EMBL/GenBank/DDBJ databases">
        <authorList>
            <person name="de Groot N.N."/>
        </authorList>
    </citation>
    <scope>NUCLEOTIDE SEQUENCE [LARGE SCALE GENOMIC DNA]</scope>
    <source>
        <strain evidence="6 7">DSM 16619</strain>
    </source>
</reference>
<dbReference type="InterPro" id="IPR005119">
    <property type="entry name" value="LysR_subst-bd"/>
</dbReference>
<dbReference type="PRINTS" id="PR00039">
    <property type="entry name" value="HTHLYSR"/>
</dbReference>
<dbReference type="RefSeq" id="WP_092740170.1">
    <property type="nucleotide sequence ID" value="NZ_FMZC01000002.1"/>
</dbReference>
<keyword evidence="2" id="KW-0805">Transcription regulation</keyword>
<organism evidence="6 7">
    <name type="scientific">Paracidovorax valerianellae</name>
    <dbReference type="NCBI Taxonomy" id="187868"/>
    <lineage>
        <taxon>Bacteria</taxon>
        <taxon>Pseudomonadati</taxon>
        <taxon>Pseudomonadota</taxon>
        <taxon>Betaproteobacteria</taxon>
        <taxon>Burkholderiales</taxon>
        <taxon>Comamonadaceae</taxon>
        <taxon>Paracidovorax</taxon>
    </lineage>
</organism>
<dbReference type="AlphaFoldDB" id="A0A1G6KY96"/>
<dbReference type="STRING" id="187868.SAMN05192589_10218"/>
<dbReference type="GO" id="GO:0003700">
    <property type="term" value="F:DNA-binding transcription factor activity"/>
    <property type="evidence" value="ECO:0007669"/>
    <property type="project" value="InterPro"/>
</dbReference>
<dbReference type="OrthoDB" id="5292387at2"/>
<evidence type="ECO:0000256" key="4">
    <source>
        <dbReference type="ARBA" id="ARBA00023163"/>
    </source>
</evidence>
<gene>
    <name evidence="6" type="ORF">SAMN05192589_10218</name>
</gene>
<dbReference type="SUPFAM" id="SSF46785">
    <property type="entry name" value="Winged helix' DNA-binding domain"/>
    <property type="match status" value="1"/>
</dbReference>
<evidence type="ECO:0000256" key="2">
    <source>
        <dbReference type="ARBA" id="ARBA00023015"/>
    </source>
</evidence>
<keyword evidence="3 6" id="KW-0238">DNA-binding</keyword>
<evidence type="ECO:0000259" key="5">
    <source>
        <dbReference type="PROSITE" id="PS50931"/>
    </source>
</evidence>
<comment type="similarity">
    <text evidence="1">Belongs to the LysR transcriptional regulatory family.</text>
</comment>
<dbReference type="PANTHER" id="PTHR30346">
    <property type="entry name" value="TRANSCRIPTIONAL DUAL REGULATOR HCAR-RELATED"/>
    <property type="match status" value="1"/>
</dbReference>
<sequence length="325" mass="35332">MNEASIELRVWRQFLAVAEELHFGRAAQRLHMTQPPLTQAIAQLERTLGLLLFDRTRRRVALTPAGEALLPDVRDVLARAQALPARARAAAQGEVGRIRLAFVSTVGFEQLPAWVRAFRSECPQVALELVEATGDVQLQWLERGEIDAGLLLHSPQFAPPGLAGLRVAREPLVLALPSAHPLALHADAPPLPAVLAEPVVIFPRRILPSVYDAIFALYHAAGHSPQVAQEAIQMQTIVNLVAAGLGLAFVPQSVMQFQRPGVVYREVAPPRRQGPALPECETRLVWNAASASPALVRFMAFVQALQAREGNGPAKTLGKDDLLLN</sequence>
<dbReference type="PANTHER" id="PTHR30346:SF0">
    <property type="entry name" value="HCA OPERON TRANSCRIPTIONAL ACTIVATOR HCAR"/>
    <property type="match status" value="1"/>
</dbReference>